<comment type="caution">
    <text evidence="3">The sequence shown here is derived from an EMBL/GenBank/DDBJ whole genome shotgun (WGS) entry which is preliminary data.</text>
</comment>
<dbReference type="VEuPathDB" id="FungiDB:FUN_022001"/>
<keyword evidence="1" id="KW-0812">Transmembrane</keyword>
<reference evidence="3 4" key="2">
    <citation type="submission" date="2017-10" db="EMBL/GenBank/DDBJ databases">
        <title>Extensive intraspecific genome diversity in a model arbuscular mycorrhizal fungus.</title>
        <authorList>
            <person name="Chen E.C.H."/>
            <person name="Morin E."/>
            <person name="Baudet D."/>
            <person name="Noel J."/>
            <person name="Ndikumana S."/>
            <person name="Charron P."/>
            <person name="St-Onge C."/>
            <person name="Giorgi J."/>
            <person name="Grigoriev I.V."/>
            <person name="Roux C."/>
            <person name="Martin F.M."/>
            <person name="Corradi N."/>
        </authorList>
    </citation>
    <scope>NUCLEOTIDE SEQUENCE [LARGE SCALE GENOMIC DNA]</scope>
    <source>
        <strain evidence="3 4">C2</strain>
    </source>
</reference>
<dbReference type="AlphaFoldDB" id="A0A2N1NAG3"/>
<dbReference type="GO" id="GO:0003676">
    <property type="term" value="F:nucleic acid binding"/>
    <property type="evidence" value="ECO:0007669"/>
    <property type="project" value="InterPro"/>
</dbReference>
<dbReference type="InterPro" id="IPR011545">
    <property type="entry name" value="DEAD/DEAH_box_helicase_dom"/>
</dbReference>
<dbReference type="Gene3D" id="3.40.50.300">
    <property type="entry name" value="P-loop containing nucleotide triphosphate hydrolases"/>
    <property type="match status" value="1"/>
</dbReference>
<evidence type="ECO:0000313" key="3">
    <source>
        <dbReference type="EMBL" id="PKK70839.1"/>
    </source>
</evidence>
<feature type="transmembrane region" description="Helical" evidence="1">
    <location>
        <begin position="154"/>
        <end position="173"/>
    </location>
</feature>
<evidence type="ECO:0000313" key="4">
    <source>
        <dbReference type="Proteomes" id="UP000233469"/>
    </source>
</evidence>
<name>A0A2N1NAG3_9GLOM</name>
<dbReference type="Proteomes" id="UP000233469">
    <property type="component" value="Unassembled WGS sequence"/>
</dbReference>
<dbReference type="EMBL" id="LLXL01000576">
    <property type="protein sequence ID" value="PKK70839.1"/>
    <property type="molecule type" value="Genomic_DNA"/>
</dbReference>
<evidence type="ECO:0000256" key="1">
    <source>
        <dbReference type="SAM" id="Phobius"/>
    </source>
</evidence>
<gene>
    <name evidence="3" type="ORF">RhiirC2_779191</name>
</gene>
<keyword evidence="1" id="KW-1133">Transmembrane helix</keyword>
<dbReference type="Pfam" id="PF00270">
    <property type="entry name" value="DEAD"/>
    <property type="match status" value="1"/>
</dbReference>
<reference evidence="3 4" key="1">
    <citation type="submission" date="2016-04" db="EMBL/GenBank/DDBJ databases">
        <title>Genome analyses suggest a sexual origin of heterokaryosis in a supposedly ancient asexual fungus.</title>
        <authorList>
            <person name="Ropars J."/>
            <person name="Sedzielewska K."/>
            <person name="Noel J."/>
            <person name="Charron P."/>
            <person name="Farinelli L."/>
            <person name="Marton T."/>
            <person name="Kruger M."/>
            <person name="Pelin A."/>
            <person name="Brachmann A."/>
            <person name="Corradi N."/>
        </authorList>
    </citation>
    <scope>NUCLEOTIDE SEQUENCE [LARGE SCALE GENOMIC DNA]</scope>
    <source>
        <strain evidence="3 4">C2</strain>
    </source>
</reference>
<keyword evidence="1" id="KW-0472">Membrane</keyword>
<evidence type="ECO:0000259" key="2">
    <source>
        <dbReference type="Pfam" id="PF00270"/>
    </source>
</evidence>
<feature type="domain" description="DEAD/DEAH-box helicase" evidence="2">
    <location>
        <begin position="127"/>
        <end position="178"/>
    </location>
</feature>
<dbReference type="InterPro" id="IPR027417">
    <property type="entry name" value="P-loop_NTPase"/>
</dbReference>
<accession>A0A2N1NAG3</accession>
<dbReference type="VEuPathDB" id="FungiDB:RhiirA1_460814"/>
<proteinExistence type="predicted"/>
<organism evidence="3 4">
    <name type="scientific">Rhizophagus irregularis</name>
    <dbReference type="NCBI Taxonomy" id="588596"/>
    <lineage>
        <taxon>Eukaryota</taxon>
        <taxon>Fungi</taxon>
        <taxon>Fungi incertae sedis</taxon>
        <taxon>Mucoromycota</taxon>
        <taxon>Glomeromycotina</taxon>
        <taxon>Glomeromycetes</taxon>
        <taxon>Glomerales</taxon>
        <taxon>Glomeraceae</taxon>
        <taxon>Rhizophagus</taxon>
    </lineage>
</organism>
<dbReference type="GO" id="GO:0005524">
    <property type="term" value="F:ATP binding"/>
    <property type="evidence" value="ECO:0007669"/>
    <property type="project" value="InterPro"/>
</dbReference>
<protein>
    <recommendedName>
        <fullName evidence="2">DEAD/DEAH-box helicase domain-containing protein</fullName>
    </recommendedName>
</protein>
<sequence length="179" mass="20852">MTNEARKEKFANDRKEFAGFNFDKELVLYKSKTPDQIHKDIFWPSFGNILRDFDIIVKCVACYAFAKKRTCNLYGICSFYVDVNKSLMINIYLKDNNQSHLMEMLISYYYLSQKTLLDLIIFEKARNHQIEVIIVYLNGKDTFVSMKTDGGKTLCYAISAICFKGLTIIFSPFKAFMND</sequence>
<dbReference type="SUPFAM" id="SSF52540">
    <property type="entry name" value="P-loop containing nucleoside triphosphate hydrolases"/>
    <property type="match status" value="1"/>
</dbReference>